<comment type="caution">
    <text evidence="2">The sequence shown here is derived from an EMBL/GenBank/DDBJ whole genome shotgun (WGS) entry which is preliminary data.</text>
</comment>
<dbReference type="EMBL" id="JAHXZJ010002237">
    <property type="protein sequence ID" value="KAH0546037.1"/>
    <property type="molecule type" value="Genomic_DNA"/>
</dbReference>
<proteinExistence type="predicted"/>
<dbReference type="AlphaFoldDB" id="A0AAV7I5F2"/>
<gene>
    <name evidence="2" type="ORF">KQX54_006017</name>
</gene>
<feature type="region of interest" description="Disordered" evidence="1">
    <location>
        <begin position="28"/>
        <end position="60"/>
    </location>
</feature>
<dbReference type="Proteomes" id="UP000826195">
    <property type="component" value="Unassembled WGS sequence"/>
</dbReference>
<name>A0AAV7I5F2_COTGL</name>
<sequence length="112" mass="11921">MWECGTGHNHRADEINVAVVMLVVSPPPPREMEGEGPNFVRLRKFPRPSSPLGDEDGSGLRTAARNRYFSPAAWLLKAGNSRARGNSSISAGSAAVPLVSSHPGCEGRRSAV</sequence>
<feature type="region of interest" description="Disordered" evidence="1">
    <location>
        <begin position="83"/>
        <end position="112"/>
    </location>
</feature>
<accession>A0AAV7I5F2</accession>
<organism evidence="2 3">
    <name type="scientific">Cotesia glomerata</name>
    <name type="common">Lepidopteran parasitic wasp</name>
    <name type="synonym">Apanteles glomeratus</name>
    <dbReference type="NCBI Taxonomy" id="32391"/>
    <lineage>
        <taxon>Eukaryota</taxon>
        <taxon>Metazoa</taxon>
        <taxon>Ecdysozoa</taxon>
        <taxon>Arthropoda</taxon>
        <taxon>Hexapoda</taxon>
        <taxon>Insecta</taxon>
        <taxon>Pterygota</taxon>
        <taxon>Neoptera</taxon>
        <taxon>Endopterygota</taxon>
        <taxon>Hymenoptera</taxon>
        <taxon>Apocrita</taxon>
        <taxon>Ichneumonoidea</taxon>
        <taxon>Braconidae</taxon>
        <taxon>Microgastrinae</taxon>
        <taxon>Cotesia</taxon>
    </lineage>
</organism>
<evidence type="ECO:0000313" key="2">
    <source>
        <dbReference type="EMBL" id="KAH0546037.1"/>
    </source>
</evidence>
<evidence type="ECO:0000313" key="3">
    <source>
        <dbReference type="Proteomes" id="UP000826195"/>
    </source>
</evidence>
<keyword evidence="3" id="KW-1185">Reference proteome</keyword>
<evidence type="ECO:0000256" key="1">
    <source>
        <dbReference type="SAM" id="MobiDB-lite"/>
    </source>
</evidence>
<protein>
    <submittedName>
        <fullName evidence="2">Uncharacterized protein</fullName>
    </submittedName>
</protein>
<reference evidence="2 3" key="1">
    <citation type="journal article" date="2021" name="J. Hered.">
        <title>A chromosome-level genome assembly of the parasitoid wasp, Cotesia glomerata (Hymenoptera: Braconidae).</title>
        <authorList>
            <person name="Pinto B.J."/>
            <person name="Weis J.J."/>
            <person name="Gamble T."/>
            <person name="Ode P.J."/>
            <person name="Paul R."/>
            <person name="Zaspel J.M."/>
        </authorList>
    </citation>
    <scope>NUCLEOTIDE SEQUENCE [LARGE SCALE GENOMIC DNA]</scope>
    <source>
        <strain evidence="2">CgM1</strain>
    </source>
</reference>